<organism evidence="2 3">
    <name type="scientific">Rhipicephalus sanguineus</name>
    <name type="common">Brown dog tick</name>
    <name type="synonym">Ixodes sanguineus</name>
    <dbReference type="NCBI Taxonomy" id="34632"/>
    <lineage>
        <taxon>Eukaryota</taxon>
        <taxon>Metazoa</taxon>
        <taxon>Ecdysozoa</taxon>
        <taxon>Arthropoda</taxon>
        <taxon>Chelicerata</taxon>
        <taxon>Arachnida</taxon>
        <taxon>Acari</taxon>
        <taxon>Parasitiformes</taxon>
        <taxon>Ixodida</taxon>
        <taxon>Ixodoidea</taxon>
        <taxon>Ixodidae</taxon>
        <taxon>Rhipicephalinae</taxon>
        <taxon>Rhipicephalus</taxon>
        <taxon>Rhipicephalus</taxon>
    </lineage>
</organism>
<feature type="chain" id="PRO_5039087206" description="Secreted protein" evidence="1">
    <location>
        <begin position="32"/>
        <end position="311"/>
    </location>
</feature>
<name>A0A9D4QET6_RHISA</name>
<dbReference type="Proteomes" id="UP000821837">
    <property type="component" value="Chromosome 10"/>
</dbReference>
<reference evidence="2" key="1">
    <citation type="journal article" date="2020" name="Cell">
        <title>Large-Scale Comparative Analyses of Tick Genomes Elucidate Their Genetic Diversity and Vector Capacities.</title>
        <authorList>
            <consortium name="Tick Genome and Microbiome Consortium (TIGMIC)"/>
            <person name="Jia N."/>
            <person name="Wang J."/>
            <person name="Shi W."/>
            <person name="Du L."/>
            <person name="Sun Y."/>
            <person name="Zhan W."/>
            <person name="Jiang J.F."/>
            <person name="Wang Q."/>
            <person name="Zhang B."/>
            <person name="Ji P."/>
            <person name="Bell-Sakyi L."/>
            <person name="Cui X.M."/>
            <person name="Yuan T.T."/>
            <person name="Jiang B.G."/>
            <person name="Yang W.F."/>
            <person name="Lam T.T."/>
            <person name="Chang Q.C."/>
            <person name="Ding S.J."/>
            <person name="Wang X.J."/>
            <person name="Zhu J.G."/>
            <person name="Ruan X.D."/>
            <person name="Zhao L."/>
            <person name="Wei J.T."/>
            <person name="Ye R.Z."/>
            <person name="Que T.C."/>
            <person name="Du C.H."/>
            <person name="Zhou Y.H."/>
            <person name="Cheng J.X."/>
            <person name="Dai P.F."/>
            <person name="Guo W.B."/>
            <person name="Han X.H."/>
            <person name="Huang E.J."/>
            <person name="Li L.F."/>
            <person name="Wei W."/>
            <person name="Gao Y.C."/>
            <person name="Liu J.Z."/>
            <person name="Shao H.Z."/>
            <person name="Wang X."/>
            <person name="Wang C.C."/>
            <person name="Yang T.C."/>
            <person name="Huo Q.B."/>
            <person name="Li W."/>
            <person name="Chen H.Y."/>
            <person name="Chen S.E."/>
            <person name="Zhou L.G."/>
            <person name="Ni X.B."/>
            <person name="Tian J.H."/>
            <person name="Sheng Y."/>
            <person name="Liu T."/>
            <person name="Pan Y.S."/>
            <person name="Xia L.Y."/>
            <person name="Li J."/>
            <person name="Zhao F."/>
            <person name="Cao W.C."/>
        </authorList>
    </citation>
    <scope>NUCLEOTIDE SEQUENCE</scope>
    <source>
        <strain evidence="2">Rsan-2018</strain>
    </source>
</reference>
<gene>
    <name evidence="2" type="ORF">HPB52_024093</name>
</gene>
<keyword evidence="3" id="KW-1185">Reference proteome</keyword>
<evidence type="ECO:0000313" key="2">
    <source>
        <dbReference type="EMBL" id="KAH7977072.1"/>
    </source>
</evidence>
<accession>A0A9D4QET6</accession>
<sequence>MESRRTYARKETAVVVTVAFTLIASLSAASGQEIDGCDPSSAKKCYLKYRFAIWWGTRDGVYDEEEFKRGCSRIKAKIPCHEYLADCPEPVNGDYQIQERGYEAISNIVCDSKILKDFLVGFQCRDDNKLDECAKAMSPAADPQNPRVIVDDEDYCRRFKAKIPCHEYLADCPEVVNGDYRIQERGYEAMSNIVCDSKILKDFHVGYHWLDQKKMDECAKAMSPAADPRNPRVIVDNEDYCRLRNIEIACFEQALNSSCPLPLKTAKTALTRVLDAISQLAGCPSSAHAAMASKGFIVLLVTPVILSWLRT</sequence>
<evidence type="ECO:0000313" key="3">
    <source>
        <dbReference type="Proteomes" id="UP000821837"/>
    </source>
</evidence>
<dbReference type="VEuPathDB" id="VectorBase:RSAN_029913"/>
<feature type="signal peptide" evidence="1">
    <location>
        <begin position="1"/>
        <end position="31"/>
    </location>
</feature>
<keyword evidence="1" id="KW-0732">Signal</keyword>
<reference evidence="2" key="2">
    <citation type="submission" date="2021-09" db="EMBL/GenBank/DDBJ databases">
        <authorList>
            <person name="Jia N."/>
            <person name="Wang J."/>
            <person name="Shi W."/>
            <person name="Du L."/>
            <person name="Sun Y."/>
            <person name="Zhan W."/>
            <person name="Jiang J."/>
            <person name="Wang Q."/>
            <person name="Zhang B."/>
            <person name="Ji P."/>
            <person name="Sakyi L.B."/>
            <person name="Cui X."/>
            <person name="Yuan T."/>
            <person name="Jiang B."/>
            <person name="Yang W."/>
            <person name="Lam T.T.-Y."/>
            <person name="Chang Q."/>
            <person name="Ding S."/>
            <person name="Wang X."/>
            <person name="Zhu J."/>
            <person name="Ruan X."/>
            <person name="Zhao L."/>
            <person name="Wei J."/>
            <person name="Que T."/>
            <person name="Du C."/>
            <person name="Cheng J."/>
            <person name="Dai P."/>
            <person name="Han X."/>
            <person name="Huang E."/>
            <person name="Gao Y."/>
            <person name="Liu J."/>
            <person name="Shao H."/>
            <person name="Ye R."/>
            <person name="Li L."/>
            <person name="Wei W."/>
            <person name="Wang X."/>
            <person name="Wang C."/>
            <person name="Huo Q."/>
            <person name="Li W."/>
            <person name="Guo W."/>
            <person name="Chen H."/>
            <person name="Chen S."/>
            <person name="Zhou L."/>
            <person name="Zhou L."/>
            <person name="Ni X."/>
            <person name="Tian J."/>
            <person name="Zhou Y."/>
            <person name="Sheng Y."/>
            <person name="Liu T."/>
            <person name="Pan Y."/>
            <person name="Xia L."/>
            <person name="Li J."/>
            <person name="Zhao F."/>
            <person name="Cao W."/>
        </authorList>
    </citation>
    <scope>NUCLEOTIDE SEQUENCE</scope>
    <source>
        <strain evidence="2">Rsan-2018</strain>
        <tissue evidence="2">Larvae</tissue>
    </source>
</reference>
<proteinExistence type="predicted"/>
<evidence type="ECO:0000256" key="1">
    <source>
        <dbReference type="SAM" id="SignalP"/>
    </source>
</evidence>
<evidence type="ECO:0008006" key="4">
    <source>
        <dbReference type="Google" id="ProtNLM"/>
    </source>
</evidence>
<dbReference type="AlphaFoldDB" id="A0A9D4QET6"/>
<protein>
    <recommendedName>
        <fullName evidence="4">Secreted protein</fullName>
    </recommendedName>
</protein>
<comment type="caution">
    <text evidence="2">The sequence shown here is derived from an EMBL/GenBank/DDBJ whole genome shotgun (WGS) entry which is preliminary data.</text>
</comment>
<dbReference type="EMBL" id="JABSTV010001246">
    <property type="protein sequence ID" value="KAH7977072.1"/>
    <property type="molecule type" value="Genomic_DNA"/>
</dbReference>